<accession>A0A2P6SA17</accession>
<dbReference type="Proteomes" id="UP000238479">
    <property type="component" value="Chromosome 1"/>
</dbReference>
<gene>
    <name evidence="1" type="ORF">RchiOBHm_Chr1g0325711</name>
</gene>
<evidence type="ECO:0000313" key="2">
    <source>
        <dbReference type="Proteomes" id="UP000238479"/>
    </source>
</evidence>
<reference evidence="1 2" key="1">
    <citation type="journal article" date="2018" name="Nat. Genet.">
        <title>The Rosa genome provides new insights in the design of modern roses.</title>
        <authorList>
            <person name="Bendahmane M."/>
        </authorList>
    </citation>
    <scope>NUCLEOTIDE SEQUENCE [LARGE SCALE GENOMIC DNA]</scope>
    <source>
        <strain evidence="2">cv. Old Blush</strain>
    </source>
</reference>
<comment type="caution">
    <text evidence="1">The sequence shown here is derived from an EMBL/GenBank/DDBJ whole genome shotgun (WGS) entry which is preliminary data.</text>
</comment>
<dbReference type="EMBL" id="PDCK01000039">
    <property type="protein sequence ID" value="PRQ55540.1"/>
    <property type="molecule type" value="Genomic_DNA"/>
</dbReference>
<dbReference type="Gramene" id="PRQ55540">
    <property type="protein sequence ID" value="PRQ55540"/>
    <property type="gene ID" value="RchiOBHm_Chr1g0325711"/>
</dbReference>
<keyword evidence="2" id="KW-1185">Reference proteome</keyword>
<protein>
    <submittedName>
        <fullName evidence="1">Uncharacterized protein</fullName>
    </submittedName>
</protein>
<evidence type="ECO:0000313" key="1">
    <source>
        <dbReference type="EMBL" id="PRQ55540.1"/>
    </source>
</evidence>
<proteinExistence type="predicted"/>
<name>A0A2P6SA17_ROSCH</name>
<dbReference type="AlphaFoldDB" id="A0A2P6SA17"/>
<organism evidence="1 2">
    <name type="scientific">Rosa chinensis</name>
    <name type="common">China rose</name>
    <dbReference type="NCBI Taxonomy" id="74649"/>
    <lineage>
        <taxon>Eukaryota</taxon>
        <taxon>Viridiplantae</taxon>
        <taxon>Streptophyta</taxon>
        <taxon>Embryophyta</taxon>
        <taxon>Tracheophyta</taxon>
        <taxon>Spermatophyta</taxon>
        <taxon>Magnoliopsida</taxon>
        <taxon>eudicotyledons</taxon>
        <taxon>Gunneridae</taxon>
        <taxon>Pentapetalae</taxon>
        <taxon>rosids</taxon>
        <taxon>fabids</taxon>
        <taxon>Rosales</taxon>
        <taxon>Rosaceae</taxon>
        <taxon>Rosoideae</taxon>
        <taxon>Rosoideae incertae sedis</taxon>
        <taxon>Rosa</taxon>
    </lineage>
</organism>
<sequence length="172" mass="19541">MGNPEHAGKIRGVGANVKQATYFHLPKHLKQSVEATVRLTVQKIMEQEREKILVEEWAIWEERLKKIEAKLNGKVVENDSPKVSTIDKQVGSRQGICSNLLEKSVKCNENLINSNVRKSLNLEHVERVQHVGGYGKDVNTVDDEVNLKAEEKNEQSVEVPWLKFWRSKSTSG</sequence>